<proteinExistence type="predicted"/>
<protein>
    <submittedName>
        <fullName evidence="2">DNA-binding protein</fullName>
    </submittedName>
</protein>
<dbReference type="InterPro" id="IPR010093">
    <property type="entry name" value="SinI_DNA-bd"/>
</dbReference>
<dbReference type="Proteomes" id="UP000235994">
    <property type="component" value="Unassembled WGS sequence"/>
</dbReference>
<dbReference type="NCBIfam" id="TIGR01764">
    <property type="entry name" value="excise"/>
    <property type="match status" value="1"/>
</dbReference>
<evidence type="ECO:0000259" key="1">
    <source>
        <dbReference type="Pfam" id="PF12728"/>
    </source>
</evidence>
<evidence type="ECO:0000313" key="3">
    <source>
        <dbReference type="Proteomes" id="UP000235994"/>
    </source>
</evidence>
<gene>
    <name evidence="2" type="ORF">C1I89_30830</name>
</gene>
<keyword evidence="2" id="KW-0238">DNA-binding</keyword>
<dbReference type="Pfam" id="PF12728">
    <property type="entry name" value="HTH_17"/>
    <property type="match status" value="1"/>
</dbReference>
<dbReference type="RefSeq" id="WP_102776077.1">
    <property type="nucleotide sequence ID" value="NZ_POQS01000011.1"/>
</dbReference>
<dbReference type="EMBL" id="POQS01000011">
    <property type="protein sequence ID" value="PND30121.1"/>
    <property type="molecule type" value="Genomic_DNA"/>
</dbReference>
<accession>A0A2N8K9I9</accession>
<keyword evidence="3" id="KW-1185">Reference proteome</keyword>
<dbReference type="InterPro" id="IPR009061">
    <property type="entry name" value="DNA-bd_dom_put_sf"/>
</dbReference>
<sequence>MNHALTAEDLYTEMKRMPSTERVRFFSLLASNAFREDDFTHDQVFGETHQEPFSTWEAAEYLEVSVPTLRRYVQSGKLVPSHVVGRNQMFSAQTLRAFKRSRGSRA</sequence>
<comment type="caution">
    <text evidence="2">The sequence shown here is derived from an EMBL/GenBank/DDBJ whole genome shotgun (WGS) entry which is preliminary data.</text>
</comment>
<evidence type="ECO:0000313" key="2">
    <source>
        <dbReference type="EMBL" id="PND30121.1"/>
    </source>
</evidence>
<feature type="domain" description="Helix-turn-helix" evidence="1">
    <location>
        <begin position="57"/>
        <end position="102"/>
    </location>
</feature>
<dbReference type="SUPFAM" id="SSF46955">
    <property type="entry name" value="Putative DNA-binding domain"/>
    <property type="match status" value="1"/>
</dbReference>
<name>A0A2N8K9I9_9BURK</name>
<organism evidence="2 3">
    <name type="scientific">Achromobacter pulmonis</name>
    <dbReference type="NCBI Taxonomy" id="1389932"/>
    <lineage>
        <taxon>Bacteria</taxon>
        <taxon>Pseudomonadati</taxon>
        <taxon>Pseudomonadota</taxon>
        <taxon>Betaproteobacteria</taxon>
        <taxon>Burkholderiales</taxon>
        <taxon>Alcaligenaceae</taxon>
        <taxon>Achromobacter</taxon>
    </lineage>
</organism>
<reference evidence="2 3" key="1">
    <citation type="submission" date="2018-01" db="EMBL/GenBank/DDBJ databases">
        <title>The draft genome of an aniline degradation strain ANB-1.</title>
        <authorList>
            <person name="Zhang L."/>
            <person name="Jiang J."/>
        </authorList>
    </citation>
    <scope>NUCLEOTIDE SEQUENCE [LARGE SCALE GENOMIC DNA]</scope>
    <source>
        <strain evidence="2 3">ANB-1</strain>
    </source>
</reference>
<dbReference type="AlphaFoldDB" id="A0A2N8K9I9"/>
<dbReference type="GO" id="GO:0003677">
    <property type="term" value="F:DNA binding"/>
    <property type="evidence" value="ECO:0007669"/>
    <property type="project" value="UniProtKB-KW"/>
</dbReference>
<dbReference type="InterPro" id="IPR041657">
    <property type="entry name" value="HTH_17"/>
</dbReference>